<comment type="similarity">
    <text evidence="1">Belongs to the ComF/GntX family.</text>
</comment>
<keyword evidence="4" id="KW-1185">Reference proteome</keyword>
<reference evidence="4" key="1">
    <citation type="journal article" date="2019" name="Int. J. Syst. Evol. Microbiol.">
        <title>The Global Catalogue of Microorganisms (GCM) 10K type strain sequencing project: providing services to taxonomists for standard genome sequencing and annotation.</title>
        <authorList>
            <consortium name="The Broad Institute Genomics Platform"/>
            <consortium name="The Broad Institute Genome Sequencing Center for Infectious Disease"/>
            <person name="Wu L."/>
            <person name="Ma J."/>
        </authorList>
    </citation>
    <scope>NUCLEOTIDE SEQUENCE [LARGE SCALE GENOMIC DNA]</scope>
    <source>
        <strain evidence="4">NBRC 112502</strain>
    </source>
</reference>
<name>A0ABQ6A7S6_9PROT</name>
<sequence>MFAHRLEVENLVQMKTLLRRVLDTLLPPGCLACDTPVDDDGQFCLGCFRVANFVSAPMCAQCGAPLPHGGLAGEGGLCPHCAARPPAFTQARAALRYDETAKKLILPFKYADRTEMARGLARLMRRPGARMLAAADVLVPVPLHRLRLRARRYNQAALLARELARLSGRPCVPDGLIRQKHTAPLEGLSVAQRQAELTEAIMLRPGFEVAGLCVLLIDDVMTSGTTADACATALLAAGAGRVDVLTVARVADLRFE</sequence>
<feature type="domain" description="Double zinc ribbon" evidence="2">
    <location>
        <begin position="21"/>
        <end position="81"/>
    </location>
</feature>
<gene>
    <name evidence="3" type="ORF">GCM10010909_20290</name>
</gene>
<organism evidence="3 4">
    <name type="scientific">Acidocella aquatica</name>
    <dbReference type="NCBI Taxonomy" id="1922313"/>
    <lineage>
        <taxon>Bacteria</taxon>
        <taxon>Pseudomonadati</taxon>
        <taxon>Pseudomonadota</taxon>
        <taxon>Alphaproteobacteria</taxon>
        <taxon>Acetobacterales</taxon>
        <taxon>Acidocellaceae</taxon>
        <taxon>Acidocella</taxon>
    </lineage>
</organism>
<dbReference type="EMBL" id="BSOS01000065">
    <property type="protein sequence ID" value="GLR67348.1"/>
    <property type="molecule type" value="Genomic_DNA"/>
</dbReference>
<evidence type="ECO:0000313" key="4">
    <source>
        <dbReference type="Proteomes" id="UP001156641"/>
    </source>
</evidence>
<proteinExistence type="inferred from homology"/>
<dbReference type="InterPro" id="IPR044005">
    <property type="entry name" value="DZR_2"/>
</dbReference>
<dbReference type="SUPFAM" id="SSF53271">
    <property type="entry name" value="PRTase-like"/>
    <property type="match status" value="1"/>
</dbReference>
<keyword evidence="3" id="KW-0808">Transferase</keyword>
<comment type="caution">
    <text evidence="3">The sequence shown here is derived from an EMBL/GenBank/DDBJ whole genome shotgun (WGS) entry which is preliminary data.</text>
</comment>
<evidence type="ECO:0000256" key="1">
    <source>
        <dbReference type="ARBA" id="ARBA00008007"/>
    </source>
</evidence>
<dbReference type="Gene3D" id="3.40.50.2020">
    <property type="match status" value="1"/>
</dbReference>
<protein>
    <submittedName>
        <fullName evidence="3">Phosphoribosyltransferase</fullName>
    </submittedName>
</protein>
<accession>A0ABQ6A7S6</accession>
<dbReference type="GO" id="GO:0016757">
    <property type="term" value="F:glycosyltransferase activity"/>
    <property type="evidence" value="ECO:0007669"/>
    <property type="project" value="UniProtKB-KW"/>
</dbReference>
<keyword evidence="3" id="KW-0328">Glycosyltransferase</keyword>
<dbReference type="PANTHER" id="PTHR47505:SF1">
    <property type="entry name" value="DNA UTILIZATION PROTEIN YHGH"/>
    <property type="match status" value="1"/>
</dbReference>
<dbReference type="Proteomes" id="UP001156641">
    <property type="component" value="Unassembled WGS sequence"/>
</dbReference>
<dbReference type="InterPro" id="IPR000836">
    <property type="entry name" value="PRTase_dom"/>
</dbReference>
<dbReference type="InterPro" id="IPR029057">
    <property type="entry name" value="PRTase-like"/>
</dbReference>
<evidence type="ECO:0000313" key="3">
    <source>
        <dbReference type="EMBL" id="GLR67348.1"/>
    </source>
</evidence>
<evidence type="ECO:0000259" key="2">
    <source>
        <dbReference type="Pfam" id="PF18912"/>
    </source>
</evidence>
<dbReference type="PANTHER" id="PTHR47505">
    <property type="entry name" value="DNA UTILIZATION PROTEIN YHGH"/>
    <property type="match status" value="1"/>
</dbReference>
<dbReference type="Pfam" id="PF18912">
    <property type="entry name" value="DZR_2"/>
    <property type="match status" value="1"/>
</dbReference>
<dbReference type="CDD" id="cd06223">
    <property type="entry name" value="PRTases_typeI"/>
    <property type="match status" value="1"/>
</dbReference>
<dbReference type="InterPro" id="IPR051910">
    <property type="entry name" value="ComF/GntX_DNA_util-trans"/>
</dbReference>